<accession>A0ABV7EJS6</accession>
<dbReference type="Proteomes" id="UP001595462">
    <property type="component" value="Unassembled WGS sequence"/>
</dbReference>
<evidence type="ECO:0000313" key="7">
    <source>
        <dbReference type="EMBL" id="MFC3102979.1"/>
    </source>
</evidence>
<keyword evidence="8" id="KW-1185">Reference proteome</keyword>
<dbReference type="PANTHER" id="PTHR43557">
    <property type="entry name" value="APOPTOSIS-INDUCING FACTOR 1"/>
    <property type="match status" value="1"/>
</dbReference>
<comment type="caution">
    <text evidence="7">The sequence shown here is derived from an EMBL/GenBank/DDBJ whole genome shotgun (WGS) entry which is preliminary data.</text>
</comment>
<organism evidence="7 8">
    <name type="scientific">Salinisphaera aquimarina</name>
    <dbReference type="NCBI Taxonomy" id="2094031"/>
    <lineage>
        <taxon>Bacteria</taxon>
        <taxon>Pseudomonadati</taxon>
        <taxon>Pseudomonadota</taxon>
        <taxon>Gammaproteobacteria</taxon>
        <taxon>Salinisphaerales</taxon>
        <taxon>Salinisphaeraceae</taxon>
        <taxon>Salinisphaera</taxon>
    </lineage>
</organism>
<name>A0ABV7EJS6_9GAMM</name>
<dbReference type="Gene3D" id="3.50.50.60">
    <property type="entry name" value="FAD/NAD(P)-binding domain"/>
    <property type="match status" value="2"/>
</dbReference>
<evidence type="ECO:0000259" key="6">
    <source>
        <dbReference type="Pfam" id="PF14759"/>
    </source>
</evidence>
<reference evidence="8" key="1">
    <citation type="journal article" date="2019" name="Int. J. Syst. Evol. Microbiol.">
        <title>The Global Catalogue of Microorganisms (GCM) 10K type strain sequencing project: providing services to taxonomists for standard genome sequencing and annotation.</title>
        <authorList>
            <consortium name="The Broad Institute Genomics Platform"/>
            <consortium name="The Broad Institute Genome Sequencing Center for Infectious Disease"/>
            <person name="Wu L."/>
            <person name="Ma J."/>
        </authorList>
    </citation>
    <scope>NUCLEOTIDE SEQUENCE [LARGE SCALE GENOMIC DNA]</scope>
    <source>
        <strain evidence="8">KCTC 52640</strain>
    </source>
</reference>
<keyword evidence="3" id="KW-0274">FAD</keyword>
<dbReference type="RefSeq" id="WP_380686554.1">
    <property type="nucleotide sequence ID" value="NZ_JBHRSS010000003.1"/>
</dbReference>
<dbReference type="Pfam" id="PF07992">
    <property type="entry name" value="Pyr_redox_2"/>
    <property type="match status" value="1"/>
</dbReference>
<dbReference type="InterPro" id="IPR036188">
    <property type="entry name" value="FAD/NAD-bd_sf"/>
</dbReference>
<dbReference type="InterPro" id="IPR028202">
    <property type="entry name" value="Reductase_C"/>
</dbReference>
<evidence type="ECO:0000259" key="5">
    <source>
        <dbReference type="Pfam" id="PF07992"/>
    </source>
</evidence>
<dbReference type="PRINTS" id="PR00411">
    <property type="entry name" value="PNDRDTASEI"/>
</dbReference>
<dbReference type="PRINTS" id="PR00368">
    <property type="entry name" value="FADPNR"/>
</dbReference>
<evidence type="ECO:0000313" key="8">
    <source>
        <dbReference type="Proteomes" id="UP001595462"/>
    </source>
</evidence>
<dbReference type="Pfam" id="PF14759">
    <property type="entry name" value="Reductase_C"/>
    <property type="match status" value="1"/>
</dbReference>
<keyword evidence="2" id="KW-0285">Flavoprotein</keyword>
<dbReference type="SUPFAM" id="SSF55424">
    <property type="entry name" value="FAD/NAD-linked reductases, dimerisation (C-terminal) domain"/>
    <property type="match status" value="1"/>
</dbReference>
<dbReference type="InterPro" id="IPR050446">
    <property type="entry name" value="FAD-oxidoreductase/Apoptosis"/>
</dbReference>
<dbReference type="EMBL" id="JBHRSS010000003">
    <property type="protein sequence ID" value="MFC3102979.1"/>
    <property type="molecule type" value="Genomic_DNA"/>
</dbReference>
<feature type="domain" description="Reductase C-terminal" evidence="6">
    <location>
        <begin position="320"/>
        <end position="403"/>
    </location>
</feature>
<gene>
    <name evidence="7" type="ORF">ACFOSU_03660</name>
</gene>
<keyword evidence="4" id="KW-0560">Oxidoreductase</keyword>
<feature type="domain" description="FAD/NAD(P)-binding" evidence="5">
    <location>
        <begin position="4"/>
        <end position="301"/>
    </location>
</feature>
<dbReference type="InterPro" id="IPR023753">
    <property type="entry name" value="FAD/NAD-binding_dom"/>
</dbReference>
<evidence type="ECO:0000256" key="3">
    <source>
        <dbReference type="ARBA" id="ARBA00022827"/>
    </source>
</evidence>
<dbReference type="Gene3D" id="3.30.390.30">
    <property type="match status" value="1"/>
</dbReference>
<comment type="cofactor">
    <cofactor evidence="1">
        <name>FAD</name>
        <dbReference type="ChEBI" id="CHEBI:57692"/>
    </cofactor>
</comment>
<sequence>MIQRIVIIGAGQAGASAAFKLRALGYEGELTLVGEEDTLPYQRPPLSKKYLTGAVEAARLHLKPEAVYRDKAIALQLGCRVTAIDAKTSRVTLDDTQALEYDRLILATGATPNELPASLGGGLDNVYSFRTLAHAAALQSDFCAGRKLLVVGGGYIGLEIAAVAVQCNLNVEIVEKAPRILQRVASQETADHFRALHQSHGVVIHENAGLASIRSNKNRITGVTLDNGHEIEADVLVAGIGIRPNSALAEMAGLTVDDGIVVDAFGQTSDPAIFAAGDCTRFPYGERVIRLESVQNAIEQAEHVAGHILGDDRPYQPVPWFWSDQYQTKLQIAGLNHGFDHVIRRPGARTGESIWYYRDTEFLAVDAIDDPKAFMLGKQWLKQGVQPDRTRLDDPAVDLKTLAIR</sequence>
<evidence type="ECO:0000256" key="4">
    <source>
        <dbReference type="ARBA" id="ARBA00023002"/>
    </source>
</evidence>
<dbReference type="InterPro" id="IPR016156">
    <property type="entry name" value="FAD/NAD-linked_Rdtase_dimer_sf"/>
</dbReference>
<evidence type="ECO:0000256" key="2">
    <source>
        <dbReference type="ARBA" id="ARBA00022630"/>
    </source>
</evidence>
<protein>
    <submittedName>
        <fullName evidence="7">NAD(P)/FAD-dependent oxidoreductase</fullName>
    </submittedName>
</protein>
<dbReference type="PANTHER" id="PTHR43557:SF2">
    <property type="entry name" value="RIESKE DOMAIN-CONTAINING PROTEIN-RELATED"/>
    <property type="match status" value="1"/>
</dbReference>
<dbReference type="SUPFAM" id="SSF51905">
    <property type="entry name" value="FAD/NAD(P)-binding domain"/>
    <property type="match status" value="1"/>
</dbReference>
<proteinExistence type="predicted"/>
<evidence type="ECO:0000256" key="1">
    <source>
        <dbReference type="ARBA" id="ARBA00001974"/>
    </source>
</evidence>